<comment type="caution">
    <text evidence="3">The sequence shown here is derived from an EMBL/GenBank/DDBJ whole genome shotgun (WGS) entry which is preliminary data.</text>
</comment>
<feature type="region of interest" description="Disordered" evidence="1">
    <location>
        <begin position="131"/>
        <end position="181"/>
    </location>
</feature>
<reference evidence="3" key="1">
    <citation type="submission" date="2021-02" db="EMBL/GenBank/DDBJ databases">
        <authorList>
            <person name="Nieuwenhuis M."/>
            <person name="Van De Peppel L.J.J."/>
        </authorList>
    </citation>
    <scope>NUCLEOTIDE SEQUENCE</scope>
    <source>
        <strain evidence="3">D49</strain>
    </source>
</reference>
<evidence type="ECO:0000313" key="4">
    <source>
        <dbReference type="Proteomes" id="UP000717328"/>
    </source>
</evidence>
<gene>
    <name evidence="3" type="ORF">H0H81_003192</name>
</gene>
<keyword evidence="2" id="KW-0472">Membrane</keyword>
<evidence type="ECO:0000313" key="3">
    <source>
        <dbReference type="EMBL" id="KAG5637800.1"/>
    </source>
</evidence>
<feature type="transmembrane region" description="Helical" evidence="2">
    <location>
        <begin position="52"/>
        <end position="74"/>
    </location>
</feature>
<feature type="compositionally biased region" description="Polar residues" evidence="1">
    <location>
        <begin position="133"/>
        <end position="165"/>
    </location>
</feature>
<proteinExistence type="predicted"/>
<dbReference type="Proteomes" id="UP000717328">
    <property type="component" value="Unassembled WGS sequence"/>
</dbReference>
<protein>
    <submittedName>
        <fullName evidence="3">Uncharacterized protein</fullName>
    </submittedName>
</protein>
<evidence type="ECO:0000256" key="2">
    <source>
        <dbReference type="SAM" id="Phobius"/>
    </source>
</evidence>
<dbReference type="AlphaFoldDB" id="A0A9P7K6D8"/>
<evidence type="ECO:0000256" key="1">
    <source>
        <dbReference type="SAM" id="MobiDB-lite"/>
    </source>
</evidence>
<accession>A0A9P7K6D8</accession>
<dbReference type="EMBL" id="JABCKI010005803">
    <property type="protein sequence ID" value="KAG5637800.1"/>
    <property type="molecule type" value="Genomic_DNA"/>
</dbReference>
<name>A0A9P7K6D8_9AGAR</name>
<keyword evidence="2" id="KW-1133">Transmembrane helix</keyword>
<keyword evidence="2" id="KW-0812">Transmembrane</keyword>
<reference evidence="3" key="2">
    <citation type="submission" date="2021-10" db="EMBL/GenBank/DDBJ databases">
        <title>Phylogenomics reveals ancestral predisposition of the termite-cultivated fungus Termitomyces towards a domesticated lifestyle.</title>
        <authorList>
            <person name="Auxier B."/>
            <person name="Grum-Grzhimaylo A."/>
            <person name="Cardenas M.E."/>
            <person name="Lodge J.D."/>
            <person name="Laessoe T."/>
            <person name="Pedersen O."/>
            <person name="Smith M.E."/>
            <person name="Kuyper T.W."/>
            <person name="Franco-Molano E.A."/>
            <person name="Baroni T.J."/>
            <person name="Aanen D.K."/>
        </authorList>
    </citation>
    <scope>NUCLEOTIDE SEQUENCE</scope>
    <source>
        <strain evidence="3">D49</strain>
    </source>
</reference>
<organism evidence="3 4">
    <name type="scientific">Sphagnurus paluster</name>
    <dbReference type="NCBI Taxonomy" id="117069"/>
    <lineage>
        <taxon>Eukaryota</taxon>
        <taxon>Fungi</taxon>
        <taxon>Dikarya</taxon>
        <taxon>Basidiomycota</taxon>
        <taxon>Agaricomycotina</taxon>
        <taxon>Agaricomycetes</taxon>
        <taxon>Agaricomycetidae</taxon>
        <taxon>Agaricales</taxon>
        <taxon>Tricholomatineae</taxon>
        <taxon>Lyophyllaceae</taxon>
        <taxon>Sphagnurus</taxon>
    </lineage>
</organism>
<sequence length="284" mass="31181">MPLPTPTPVRRQAPDPLTFALVNPWPSSSTTDTAPTVYSDATTPYSEGSTRYYFLGFLAAFVVVFALFAGFVVVTRRRFFAARQHHLAMREALREAQRREEESKERPVWVERCVCEVGRVQAGVVESKWGSVMEQQHQHQSSPHAMTRTATAAPSRNDSTPSSSDMHSEKTQTRRRRASQRTALLRVSVSSLFTLYNMGSAETPVPGGEPLLETEAQIMVLVSMPSPERARRGAKAQQTDPWEAGAYELGVARAPLRGWVAPGADRVSGESGVLKVEGVGVPDA</sequence>
<keyword evidence="4" id="KW-1185">Reference proteome</keyword>